<keyword evidence="4" id="KW-0479">Metal-binding</keyword>
<evidence type="ECO:0000256" key="4">
    <source>
        <dbReference type="ARBA" id="ARBA00022723"/>
    </source>
</evidence>
<keyword evidence="3" id="KW-0349">Heme</keyword>
<feature type="signal peptide" evidence="8">
    <location>
        <begin position="1"/>
        <end position="17"/>
    </location>
</feature>
<dbReference type="GO" id="GO:0046872">
    <property type="term" value="F:metal ion binding"/>
    <property type="evidence" value="ECO:0007669"/>
    <property type="project" value="UniProtKB-KW"/>
</dbReference>
<keyword evidence="6" id="KW-0408">Iron</keyword>
<keyword evidence="5" id="KW-0560">Oxidoreductase</keyword>
<feature type="chain" id="PRO_5041330820" evidence="8">
    <location>
        <begin position="18"/>
        <end position="251"/>
    </location>
</feature>
<comment type="caution">
    <text evidence="10">The sequence shown here is derived from an EMBL/GenBank/DDBJ whole genome shotgun (WGS) entry which is preliminary data.</text>
</comment>
<evidence type="ECO:0000256" key="1">
    <source>
        <dbReference type="ARBA" id="ARBA00001970"/>
    </source>
</evidence>
<dbReference type="Gene3D" id="1.10.489.10">
    <property type="entry name" value="Chloroperoxidase-like"/>
    <property type="match status" value="1"/>
</dbReference>
<organism evidence="10 11">
    <name type="scientific">Immersiella caudata</name>
    <dbReference type="NCBI Taxonomy" id="314043"/>
    <lineage>
        <taxon>Eukaryota</taxon>
        <taxon>Fungi</taxon>
        <taxon>Dikarya</taxon>
        <taxon>Ascomycota</taxon>
        <taxon>Pezizomycotina</taxon>
        <taxon>Sordariomycetes</taxon>
        <taxon>Sordariomycetidae</taxon>
        <taxon>Sordariales</taxon>
        <taxon>Lasiosphaeriaceae</taxon>
        <taxon>Immersiella</taxon>
    </lineage>
</organism>
<dbReference type="GO" id="GO:0004601">
    <property type="term" value="F:peroxidase activity"/>
    <property type="evidence" value="ECO:0007669"/>
    <property type="project" value="UniProtKB-KW"/>
</dbReference>
<dbReference type="PROSITE" id="PS51405">
    <property type="entry name" value="HEME_HALOPEROXIDASE"/>
    <property type="match status" value="1"/>
</dbReference>
<dbReference type="PANTHER" id="PTHR33577:SF19">
    <property type="entry name" value="HEME HALOPEROXIDASE FAMILY PROFILE DOMAIN-CONTAINING PROTEIN-RELATED"/>
    <property type="match status" value="1"/>
</dbReference>
<gene>
    <name evidence="10" type="ORF">B0T14DRAFT_200950</name>
</gene>
<evidence type="ECO:0000259" key="9">
    <source>
        <dbReference type="PROSITE" id="PS51405"/>
    </source>
</evidence>
<evidence type="ECO:0000313" key="10">
    <source>
        <dbReference type="EMBL" id="KAK0619154.1"/>
    </source>
</evidence>
<evidence type="ECO:0000313" key="11">
    <source>
        <dbReference type="Proteomes" id="UP001175000"/>
    </source>
</evidence>
<dbReference type="InterPro" id="IPR036851">
    <property type="entry name" value="Chloroperoxidase-like_sf"/>
</dbReference>
<keyword evidence="8" id="KW-0732">Signal</keyword>
<evidence type="ECO:0000256" key="5">
    <source>
        <dbReference type="ARBA" id="ARBA00023002"/>
    </source>
</evidence>
<dbReference type="InterPro" id="IPR000028">
    <property type="entry name" value="Chloroperoxidase"/>
</dbReference>
<keyword evidence="2" id="KW-0575">Peroxidase</keyword>
<evidence type="ECO:0000256" key="8">
    <source>
        <dbReference type="SAM" id="SignalP"/>
    </source>
</evidence>
<sequence length="251" mass="27074">MTTLAFKALSVFGGVLGGAIDAVRTVTGHGKKAVDHAWQAPTPTDRRSPCPMINALANHGYLPRDGKNVSLADLITGFKDAINLAPDATLIVSLKALQASSTGSFLTIHLSDLAKHGVIEHDGSLSRHDIHSGDNHTFAPELWAITASQLNTETISIALSAQVRKNRLAAAQSSNPDFHMTSDDIRFSFIETASYQLVFGPGLDGEARTDWVKILFEQERLPFDEGFVRSEKPLGVLDLFAVQKKVEDASA</sequence>
<name>A0AA39WPG0_9PEZI</name>
<dbReference type="Pfam" id="PF01328">
    <property type="entry name" value="Peroxidase_2"/>
    <property type="match status" value="1"/>
</dbReference>
<reference evidence="10" key="1">
    <citation type="submission" date="2023-06" db="EMBL/GenBank/DDBJ databases">
        <title>Genome-scale phylogeny and comparative genomics of the fungal order Sordariales.</title>
        <authorList>
            <consortium name="Lawrence Berkeley National Laboratory"/>
            <person name="Hensen N."/>
            <person name="Bonometti L."/>
            <person name="Westerberg I."/>
            <person name="Brannstrom I.O."/>
            <person name="Guillou S."/>
            <person name="Cros-Aarteil S."/>
            <person name="Calhoun S."/>
            <person name="Haridas S."/>
            <person name="Kuo A."/>
            <person name="Mondo S."/>
            <person name="Pangilinan J."/>
            <person name="Riley R."/>
            <person name="Labutti K."/>
            <person name="Andreopoulos B."/>
            <person name="Lipzen A."/>
            <person name="Chen C."/>
            <person name="Yanf M."/>
            <person name="Daum C."/>
            <person name="Ng V."/>
            <person name="Clum A."/>
            <person name="Steindorff A."/>
            <person name="Ohm R."/>
            <person name="Martin F."/>
            <person name="Silar P."/>
            <person name="Natvig D."/>
            <person name="Lalanne C."/>
            <person name="Gautier V."/>
            <person name="Ament-Velasquez S.L."/>
            <person name="Kruys A."/>
            <person name="Hutchinson M.I."/>
            <person name="Powell A.J."/>
            <person name="Barry K."/>
            <person name="Miller A.N."/>
            <person name="Grigoriev I.V."/>
            <person name="Debuchy R."/>
            <person name="Gladieux P."/>
            <person name="Thoren M.H."/>
            <person name="Johannesson H."/>
        </authorList>
    </citation>
    <scope>NUCLEOTIDE SEQUENCE</scope>
    <source>
        <strain evidence="10">CBS 606.72</strain>
    </source>
</reference>
<protein>
    <submittedName>
        <fullName evidence="10">Chloroperoxidase</fullName>
    </submittedName>
</protein>
<comment type="similarity">
    <text evidence="7">Belongs to the chloroperoxidase family.</text>
</comment>
<evidence type="ECO:0000256" key="7">
    <source>
        <dbReference type="ARBA" id="ARBA00025795"/>
    </source>
</evidence>
<evidence type="ECO:0000256" key="2">
    <source>
        <dbReference type="ARBA" id="ARBA00022559"/>
    </source>
</evidence>
<proteinExistence type="inferred from homology"/>
<dbReference type="PANTHER" id="PTHR33577">
    <property type="entry name" value="STERIGMATOCYSTIN BIOSYNTHESIS PEROXIDASE STCC-RELATED"/>
    <property type="match status" value="1"/>
</dbReference>
<evidence type="ECO:0000256" key="6">
    <source>
        <dbReference type="ARBA" id="ARBA00023004"/>
    </source>
</evidence>
<accession>A0AA39WPG0</accession>
<evidence type="ECO:0000256" key="3">
    <source>
        <dbReference type="ARBA" id="ARBA00022617"/>
    </source>
</evidence>
<keyword evidence="11" id="KW-1185">Reference proteome</keyword>
<comment type="cofactor">
    <cofactor evidence="1">
        <name>heme b</name>
        <dbReference type="ChEBI" id="CHEBI:60344"/>
    </cofactor>
</comment>
<dbReference type="SUPFAM" id="SSF47571">
    <property type="entry name" value="Cloroperoxidase"/>
    <property type="match status" value="1"/>
</dbReference>
<dbReference type="Proteomes" id="UP001175000">
    <property type="component" value="Unassembled WGS sequence"/>
</dbReference>
<feature type="domain" description="Heme haloperoxidase family profile" evidence="9">
    <location>
        <begin position="34"/>
        <end position="241"/>
    </location>
</feature>
<dbReference type="EMBL" id="JAULSU010000004">
    <property type="protein sequence ID" value="KAK0619154.1"/>
    <property type="molecule type" value="Genomic_DNA"/>
</dbReference>
<dbReference type="AlphaFoldDB" id="A0AA39WPG0"/>